<evidence type="ECO:0000313" key="3">
    <source>
        <dbReference type="Proteomes" id="UP000813824"/>
    </source>
</evidence>
<proteinExistence type="predicted"/>
<keyword evidence="3" id="KW-1185">Reference proteome</keyword>
<comment type="caution">
    <text evidence="2">The sequence shown here is derived from an EMBL/GenBank/DDBJ whole genome shotgun (WGS) entry which is preliminary data.</text>
</comment>
<gene>
    <name evidence="2" type="ORF">BXZ70DRAFT_910593</name>
</gene>
<dbReference type="AlphaFoldDB" id="A0A8K0UH91"/>
<protein>
    <submittedName>
        <fullName evidence="2">Uncharacterized protein</fullName>
    </submittedName>
</protein>
<accession>A0A8K0UH91</accession>
<sequence length="276" mass="31864">MFNLLGLVCLRRPCPSSPQLSLRARIDPVSITWTFPRKWRSFAESKDRTACAVSRGGIMAQELERKIGSAQLCQHVQAMVAIPMWIIAASSWSWWCSFAPILLICDPSTLPLLTLAHSRQTPEMKETLMGYFRWEESPQNLPFYIPLLYFDEPPLATVAPPPCNHYYFPCEHFYTTPDDMECSMRAEFEYQDHAPPLGRRPYNPLDYDNKYDAFNYADDYWDDSNSTLKSPSPHIALRQPQYADPPKEPSGSRRAVAMAWTRRSTPRIHIQIDKKI</sequence>
<organism evidence="2 3">
    <name type="scientific">Cristinia sonorae</name>
    <dbReference type="NCBI Taxonomy" id="1940300"/>
    <lineage>
        <taxon>Eukaryota</taxon>
        <taxon>Fungi</taxon>
        <taxon>Dikarya</taxon>
        <taxon>Basidiomycota</taxon>
        <taxon>Agaricomycotina</taxon>
        <taxon>Agaricomycetes</taxon>
        <taxon>Agaricomycetidae</taxon>
        <taxon>Agaricales</taxon>
        <taxon>Pleurotineae</taxon>
        <taxon>Stephanosporaceae</taxon>
        <taxon>Cristinia</taxon>
    </lineage>
</organism>
<feature type="region of interest" description="Disordered" evidence="1">
    <location>
        <begin position="232"/>
        <end position="253"/>
    </location>
</feature>
<dbReference type="Proteomes" id="UP000813824">
    <property type="component" value="Unassembled WGS sequence"/>
</dbReference>
<dbReference type="EMBL" id="JAEVFJ010000047">
    <property type="protein sequence ID" value="KAH8083765.1"/>
    <property type="molecule type" value="Genomic_DNA"/>
</dbReference>
<name>A0A8K0UH91_9AGAR</name>
<reference evidence="2" key="1">
    <citation type="journal article" date="2021" name="New Phytol.">
        <title>Evolutionary innovations through gain and loss of genes in the ectomycorrhizal Boletales.</title>
        <authorList>
            <person name="Wu G."/>
            <person name="Miyauchi S."/>
            <person name="Morin E."/>
            <person name="Kuo A."/>
            <person name="Drula E."/>
            <person name="Varga T."/>
            <person name="Kohler A."/>
            <person name="Feng B."/>
            <person name="Cao Y."/>
            <person name="Lipzen A."/>
            <person name="Daum C."/>
            <person name="Hundley H."/>
            <person name="Pangilinan J."/>
            <person name="Johnson J."/>
            <person name="Barry K."/>
            <person name="LaButti K."/>
            <person name="Ng V."/>
            <person name="Ahrendt S."/>
            <person name="Min B."/>
            <person name="Choi I.G."/>
            <person name="Park H."/>
            <person name="Plett J.M."/>
            <person name="Magnuson J."/>
            <person name="Spatafora J.W."/>
            <person name="Nagy L.G."/>
            <person name="Henrissat B."/>
            <person name="Grigoriev I.V."/>
            <person name="Yang Z.L."/>
            <person name="Xu J."/>
            <person name="Martin F.M."/>
        </authorList>
    </citation>
    <scope>NUCLEOTIDE SEQUENCE</scope>
    <source>
        <strain evidence="2">KKN 215</strain>
    </source>
</reference>
<evidence type="ECO:0000256" key="1">
    <source>
        <dbReference type="SAM" id="MobiDB-lite"/>
    </source>
</evidence>
<evidence type="ECO:0000313" key="2">
    <source>
        <dbReference type="EMBL" id="KAH8083765.1"/>
    </source>
</evidence>